<dbReference type="STRING" id="366602.Caul_1566"/>
<feature type="domain" description="IraD/Gp25-like" evidence="1">
    <location>
        <begin position="39"/>
        <end position="129"/>
    </location>
</feature>
<dbReference type="Pfam" id="PF04965">
    <property type="entry name" value="GPW_gp25"/>
    <property type="match status" value="1"/>
</dbReference>
<dbReference type="SUPFAM" id="SSF160719">
    <property type="entry name" value="gpW/gp25-like"/>
    <property type="match status" value="1"/>
</dbReference>
<accession>B0T1D9</accession>
<organism evidence="2">
    <name type="scientific">Caulobacter sp. (strain K31)</name>
    <dbReference type="NCBI Taxonomy" id="366602"/>
    <lineage>
        <taxon>Bacteria</taxon>
        <taxon>Pseudomonadati</taxon>
        <taxon>Pseudomonadota</taxon>
        <taxon>Alphaproteobacteria</taxon>
        <taxon>Caulobacterales</taxon>
        <taxon>Caulobacteraceae</taxon>
        <taxon>Caulobacter</taxon>
    </lineage>
</organism>
<protein>
    <submittedName>
        <fullName evidence="2">GPW/gp25 family protein</fullName>
    </submittedName>
</protein>
<name>B0T1D9_CAUSK</name>
<dbReference type="HOGENOM" id="CLU_133204_0_1_5"/>
<reference evidence="2" key="1">
    <citation type="submission" date="2008-01" db="EMBL/GenBank/DDBJ databases">
        <title>Complete sequence of chromosome of Caulobacter sp. K31.</title>
        <authorList>
            <consortium name="US DOE Joint Genome Institute"/>
            <person name="Copeland A."/>
            <person name="Lucas S."/>
            <person name="Lapidus A."/>
            <person name="Barry K."/>
            <person name="Glavina del Rio T."/>
            <person name="Dalin E."/>
            <person name="Tice H."/>
            <person name="Pitluck S."/>
            <person name="Bruce D."/>
            <person name="Goodwin L."/>
            <person name="Thompson L.S."/>
            <person name="Brettin T."/>
            <person name="Detter J.C."/>
            <person name="Han C."/>
            <person name="Schmutz J."/>
            <person name="Larimer F."/>
            <person name="Land M."/>
            <person name="Hauser L."/>
            <person name="Kyrpides N."/>
            <person name="Kim E."/>
            <person name="Stephens C."/>
            <person name="Richardson P."/>
        </authorList>
    </citation>
    <scope>NUCLEOTIDE SEQUENCE [LARGE SCALE GENOMIC DNA]</scope>
    <source>
        <strain evidence="2">K31</strain>
    </source>
</reference>
<evidence type="ECO:0000313" key="2">
    <source>
        <dbReference type="EMBL" id="ABZ70696.1"/>
    </source>
</evidence>
<proteinExistence type="predicted"/>
<gene>
    <name evidence="2" type="ordered locus">Caul_1566</name>
</gene>
<dbReference type="EMBL" id="CP000927">
    <property type="protein sequence ID" value="ABZ70696.1"/>
    <property type="molecule type" value="Genomic_DNA"/>
</dbReference>
<sequence length="145" mass="15491">MRSVRGIRFDGAELAGGTNTLRPPAGLVLSPAGRLAGVSGHDAVRQAIILLLTTIPGERVMRPGYGCPLHRLMFAPNDATTAGLAIHYVRQSLKRWEPRIEIVRLDAGVDPGAPSQLTVSLDYRVRGNNQPGQLEFGLDLSGEAA</sequence>
<dbReference type="eggNOG" id="COG3628">
    <property type="taxonomic scope" value="Bacteria"/>
</dbReference>
<dbReference type="AlphaFoldDB" id="B0T1D9"/>
<dbReference type="OrthoDB" id="9802846at2"/>
<dbReference type="Gene3D" id="3.10.450.40">
    <property type="match status" value="1"/>
</dbReference>
<evidence type="ECO:0000259" key="1">
    <source>
        <dbReference type="Pfam" id="PF04965"/>
    </source>
</evidence>
<dbReference type="InterPro" id="IPR007048">
    <property type="entry name" value="IraD/Gp25-like"/>
</dbReference>
<dbReference type="KEGG" id="cak:Caul_1566"/>